<keyword evidence="6" id="KW-0998">Cell outer membrane</keyword>
<dbReference type="RefSeq" id="WP_160179591.1">
    <property type="nucleotide sequence ID" value="NZ_CP047656.1"/>
</dbReference>
<dbReference type="Proteomes" id="UP000464524">
    <property type="component" value="Chromosome"/>
</dbReference>
<evidence type="ECO:0000256" key="1">
    <source>
        <dbReference type="ARBA" id="ARBA00004571"/>
    </source>
</evidence>
<dbReference type="PANTHER" id="PTHR30069">
    <property type="entry name" value="TONB-DEPENDENT OUTER MEMBRANE RECEPTOR"/>
    <property type="match status" value="1"/>
</dbReference>
<dbReference type="Gene3D" id="2.40.170.20">
    <property type="entry name" value="TonB-dependent receptor, beta-barrel domain"/>
    <property type="match status" value="1"/>
</dbReference>
<evidence type="ECO:0000256" key="2">
    <source>
        <dbReference type="ARBA" id="ARBA00022448"/>
    </source>
</evidence>
<dbReference type="KEGG" id="pmes:FX988_02040"/>
<keyword evidence="5" id="KW-0472">Membrane</keyword>
<dbReference type="PANTHER" id="PTHR30069:SF46">
    <property type="entry name" value="OAR PROTEIN"/>
    <property type="match status" value="1"/>
</dbReference>
<feature type="signal peptide" evidence="7">
    <location>
        <begin position="1"/>
        <end position="26"/>
    </location>
</feature>
<evidence type="ECO:0000256" key="7">
    <source>
        <dbReference type="SAM" id="SignalP"/>
    </source>
</evidence>
<name>A0A857JMG2_9ALTE</name>
<evidence type="ECO:0000256" key="3">
    <source>
        <dbReference type="ARBA" id="ARBA00022452"/>
    </source>
</evidence>
<dbReference type="GO" id="GO:0044718">
    <property type="term" value="P:siderophore transmembrane transport"/>
    <property type="evidence" value="ECO:0007669"/>
    <property type="project" value="TreeGrafter"/>
</dbReference>
<evidence type="ECO:0000313" key="10">
    <source>
        <dbReference type="Proteomes" id="UP000464524"/>
    </source>
</evidence>
<dbReference type="InterPro" id="IPR036942">
    <property type="entry name" value="Beta-barrel_TonB_sf"/>
</dbReference>
<organism evidence="9 10">
    <name type="scientific">Paraglaciecola mesophila</name>
    <dbReference type="NCBI Taxonomy" id="197222"/>
    <lineage>
        <taxon>Bacteria</taxon>
        <taxon>Pseudomonadati</taxon>
        <taxon>Pseudomonadota</taxon>
        <taxon>Gammaproteobacteria</taxon>
        <taxon>Alteromonadales</taxon>
        <taxon>Alteromonadaceae</taxon>
        <taxon>Paraglaciecola</taxon>
    </lineage>
</organism>
<reference evidence="9 10" key="1">
    <citation type="submission" date="2019-12" db="EMBL/GenBank/DDBJ databases">
        <title>Genome sequencing and assembly of endphytes of Porphyra tenera.</title>
        <authorList>
            <person name="Park J.M."/>
            <person name="Shin R."/>
            <person name="Jo S.H."/>
        </authorList>
    </citation>
    <scope>NUCLEOTIDE SEQUENCE [LARGE SCALE GENOMIC DNA]</scope>
    <source>
        <strain evidence="9 10">GPM4</strain>
    </source>
</reference>
<proteinExistence type="predicted"/>
<dbReference type="InterPro" id="IPR013784">
    <property type="entry name" value="Carb-bd-like_fold"/>
</dbReference>
<evidence type="ECO:0000256" key="6">
    <source>
        <dbReference type="ARBA" id="ARBA00023237"/>
    </source>
</evidence>
<comment type="subcellular location">
    <subcellularLocation>
        <location evidence="1">Cell outer membrane</location>
        <topology evidence="1">Multi-pass membrane protein</topology>
    </subcellularLocation>
</comment>
<feature type="chain" id="PRO_5032723242" evidence="7">
    <location>
        <begin position="27"/>
        <end position="1011"/>
    </location>
</feature>
<keyword evidence="10" id="KW-1185">Reference proteome</keyword>
<keyword evidence="3" id="KW-1134">Transmembrane beta strand</keyword>
<sequence length="1011" mass="110584">MLRKTKLTSIALAVAMSLGMSSVAVAQTTSSGMTGQIVGPNGNPAEGTVVKVTHVPTGAVKTATVNSAGTFNLNGLRVGGPYTIELDSNTFADQTIEEVYLSLGETAPINRMLANEENIERISVSAAQVSSLSFGKIGPGANFDLETLQTAPAINRDLTDIVRIDPRIYVDEGGSGGIQCVGKSPRFNSLTVDGVRMNDLFGLNSNGYPTERMPFSYDAIEGVAVEIAPFDVIYGGFSACNISAVSKTGTNEVHGSAFYDYGSNDLRGDSLEGDDIEIGDYTEKRYGFSVGAPLIKDKLFIFAAYEKLEGANLFDRGVAGSGAINEVALTQTQLDDIIRISNDLYQFDPGTVPSSLANEDEKLLVKLDWNINEQHRASFTYNWNDGNNFAESDGDSDEFELSSHLYERGAELTSYSGVLYSDWSDKFSTEVRVSYTDLDNRQNSLTGDGTLGGNDFGEVKLFLDDVTVYLGSDDSRQVNDLNWEALSLMFRGNYYFDNGHTLTFGYESDDLDIFNIFVQHAETSLSFGSIADFENGIASDVEYGHAYSGDINDRAAEWGYTSHSTYIQDDFYLTDDLKVVAGLRYDWITTSDRPVENADFLAGNGYSNTANLDGVSLLQPRIGLNYTLSDSTEIRGGVGLFSGGNPNVWMTNNYQNTNVTGGEVDGGDFGYDDGSRSLFDDDVVWVNVEDGAPVGPGYGVPSELDDLLDSGAAGNFESNNLDPDFKMPSEWKVSAGITHVTDSDYILNADLLVSFTQDQAMIKYIGIEEVGFTDEGYIDYDRNGYGSLELTNSDEVSTSYSLTGTLEKSWDNGLRLVTGYSYSHAEDVQPMTSSVAFSNYQYRAFTNPNEDVSSLSDWNIEHRFTANLSYSVELISGLKTSFNMYALTQSGRPYSYVRTDGNSIFGFTPFLDNNDGLTSAPLPIGVDRNEEESDWWTKVDLAVRQEIPAFADGHSATVSLTIDNFTNFLNDDWGILEEVSFNTAQIGNTSPERRQGDASLWEMRIGVNYRF</sequence>
<gene>
    <name evidence="9" type="ORF">FX988_02040</name>
</gene>
<evidence type="ECO:0000256" key="4">
    <source>
        <dbReference type="ARBA" id="ARBA00022692"/>
    </source>
</evidence>
<evidence type="ECO:0000313" key="9">
    <source>
        <dbReference type="EMBL" id="QHJ11804.1"/>
    </source>
</evidence>
<keyword evidence="7" id="KW-0732">Signal</keyword>
<dbReference type="AlphaFoldDB" id="A0A857JMG2"/>
<feature type="domain" description="TonB-dependent transporter Oar-like beta-barrel" evidence="8">
    <location>
        <begin position="245"/>
        <end position="309"/>
    </location>
</feature>
<feature type="domain" description="TonB-dependent transporter Oar-like beta-barrel" evidence="8">
    <location>
        <begin position="355"/>
        <end position="876"/>
    </location>
</feature>
<keyword evidence="2" id="KW-0813">Transport</keyword>
<keyword evidence="4" id="KW-0812">Transmembrane</keyword>
<dbReference type="GO" id="GO:0009279">
    <property type="term" value="C:cell outer membrane"/>
    <property type="evidence" value="ECO:0007669"/>
    <property type="project" value="UniProtKB-SubCell"/>
</dbReference>
<evidence type="ECO:0000259" key="8">
    <source>
        <dbReference type="Pfam" id="PF25183"/>
    </source>
</evidence>
<evidence type="ECO:0000256" key="5">
    <source>
        <dbReference type="ARBA" id="ARBA00023136"/>
    </source>
</evidence>
<dbReference type="GO" id="GO:0030246">
    <property type="term" value="F:carbohydrate binding"/>
    <property type="evidence" value="ECO:0007669"/>
    <property type="project" value="InterPro"/>
</dbReference>
<dbReference type="SUPFAM" id="SSF49452">
    <property type="entry name" value="Starch-binding domain-like"/>
    <property type="match status" value="1"/>
</dbReference>
<dbReference type="SUPFAM" id="SSF56935">
    <property type="entry name" value="Porins"/>
    <property type="match status" value="1"/>
</dbReference>
<dbReference type="GO" id="GO:0015344">
    <property type="term" value="F:siderophore uptake transmembrane transporter activity"/>
    <property type="evidence" value="ECO:0007669"/>
    <property type="project" value="TreeGrafter"/>
</dbReference>
<protein>
    <submittedName>
        <fullName evidence="9">Protein oar</fullName>
    </submittedName>
</protein>
<dbReference type="InterPro" id="IPR039426">
    <property type="entry name" value="TonB-dep_rcpt-like"/>
</dbReference>
<dbReference type="EMBL" id="CP047656">
    <property type="protein sequence ID" value="QHJ11804.1"/>
    <property type="molecule type" value="Genomic_DNA"/>
</dbReference>
<accession>A0A857JMG2</accession>
<dbReference type="Pfam" id="PF13620">
    <property type="entry name" value="CarboxypepD_reg"/>
    <property type="match status" value="1"/>
</dbReference>
<dbReference type="Pfam" id="PF25183">
    <property type="entry name" value="OMP_b-brl_4"/>
    <property type="match status" value="2"/>
</dbReference>
<dbReference type="OrthoDB" id="9768147at2"/>
<dbReference type="InterPro" id="IPR057601">
    <property type="entry name" value="Oar-like_b-barrel"/>
</dbReference>